<name>C9Y9P8_CURXX</name>
<reference evidence="1" key="1">
    <citation type="journal article" date="2010" name="Nature">
        <title>The dynamic genome of Hydra.</title>
        <authorList>
            <person name="Chapman J.A."/>
            <person name="Kirkness E.F."/>
            <person name="Simakov O."/>
            <person name="Hampson S.E."/>
            <person name="Mitros T."/>
            <person name="Weinmaier T."/>
            <person name="Rattei T."/>
            <person name="Balasubramanian P.G."/>
            <person name="Borman J."/>
            <person name="Busam D."/>
            <person name="Disbennett K."/>
            <person name="Pfannkoch C."/>
            <person name="Sumin N."/>
            <person name="Sutton G."/>
            <person name="Viswanathan L."/>
            <person name="Walenz B."/>
            <person name="Goodstein D.M."/>
            <person name="Hellsten U."/>
            <person name="Kawashima T."/>
            <person name="Prochnik S.E."/>
            <person name="Putnam N.H."/>
            <person name="Shu S."/>
            <person name="Blumberg B."/>
            <person name="Dana C.E."/>
            <person name="Gee L."/>
            <person name="Kibler D.F."/>
            <person name="Law L."/>
            <person name="Lindgens D."/>
            <person name="Martinez D.E."/>
            <person name="Peng J."/>
            <person name="Wigge P.A."/>
            <person name="Bertulat B."/>
            <person name="Guder C."/>
            <person name="Nakamura Y."/>
            <person name="Ozbek S."/>
            <person name="Watanabe H."/>
            <person name="Khalturin K."/>
            <person name="Hemmrich G."/>
            <person name="Franke A."/>
            <person name="Augustin R."/>
            <person name="Fraune S."/>
            <person name="Hayakawa E."/>
            <person name="Hayakawa S."/>
            <person name="Hirose M."/>
            <person name="Hwang J."/>
            <person name="Ikeo K."/>
            <person name="Nishimiya-Fujisawa C."/>
            <person name="Ogura A."/>
            <person name="Takahashi T."/>
            <person name="Steinmetz P.R."/>
            <person name="Zhang X."/>
            <person name="Aufschnaiter R."/>
            <person name="Eder M.K."/>
            <person name="Gorny A.K."/>
            <person name="Salvenmoser W."/>
            <person name="Heimberg A.M."/>
            <person name="Wheeler B.M."/>
            <person name="Peterson K.J."/>
            <person name="Boettger A."/>
            <person name="Tischler P."/>
            <person name="Wolf A."/>
            <person name="Gojobori T."/>
            <person name="Remington K.A."/>
            <person name="Strausberg R.L."/>
            <person name="Venter J."/>
            <person name="Technau U."/>
            <person name="Hobmayer B."/>
            <person name="Bosch T.C."/>
            <person name="Holstein T.W."/>
            <person name="Fujisawa T."/>
            <person name="Bode H.R."/>
            <person name="David C.N."/>
            <person name="Rokhsar D.S."/>
            <person name="Steele R.E."/>
        </authorList>
    </citation>
    <scope>NUCLEOTIDE SEQUENCE</scope>
</reference>
<protein>
    <submittedName>
        <fullName evidence="1">Uncharacterized protein</fullName>
    </submittedName>
</protein>
<accession>C9Y9P8</accession>
<sequence>MGPAKAVDKPVVLSEEQLAVAPRVATGVLPCELAQKVSVQAHPEHAGHFAVESGKQRFVMVPVATSTGAIRLEDAARGAVWLQLANKSMLMDHRQGRRLADACMSAEQQAVALAMEKNPAPNLLEPLPAPQDGAAMK</sequence>
<organism evidence="1">
    <name type="scientific">Curvibacter symbiont subsp. Hydra magnipapillata</name>
    <dbReference type="NCBI Taxonomy" id="667019"/>
    <lineage>
        <taxon>Bacteria</taxon>
        <taxon>Pseudomonadati</taxon>
        <taxon>Pseudomonadota</taxon>
        <taxon>Betaproteobacteria</taxon>
        <taxon>Burkholderiales</taxon>
        <taxon>Comamonadaceae</taxon>
        <taxon>Curvibacter</taxon>
    </lineage>
</organism>
<dbReference type="AlphaFoldDB" id="C9Y9P8"/>
<gene>
    <name evidence="1" type="ORF">Csp_A08490</name>
</gene>
<evidence type="ECO:0000313" key="1">
    <source>
        <dbReference type="EMBL" id="CBA28705.1"/>
    </source>
</evidence>
<dbReference type="EMBL" id="FN543104">
    <property type="protein sequence ID" value="CBA28705.1"/>
    <property type="molecule type" value="Genomic_DNA"/>
</dbReference>
<proteinExistence type="predicted"/>